<sequence length="225" mass="26007">MQFGITGIAIGDLAEWVGSIGTILAIFFTIRYYNKDNRVDLGINVSQSITKESEGVTIVSNGWTFSALNISAVPSAFVFMGIRWKESLIKTLFINFLNYLIPSRKWIIESFKPQMVNVRDNLMNMLLTTPEEMFGTKDGRIKKVDPYENLEIQQFPQAYLIDNLARMAFENTRIVNKFLSKKKLKVIATFMRYAGKIYKLELILKPSSNKKSYYVQIFHSMHRFL</sequence>
<evidence type="ECO:0000313" key="3">
    <source>
        <dbReference type="Proteomes" id="UP000198374"/>
    </source>
</evidence>
<reference evidence="2 3" key="1">
    <citation type="submission" date="2015-11" db="EMBL/GenBank/DDBJ databases">
        <title>Draft genome sequences of new species of the genus Lactobacillus isolated from orchardgrass silage.</title>
        <authorList>
            <person name="Tohno M."/>
            <person name="Tanizawa Y."/>
            <person name="Arita M."/>
        </authorList>
    </citation>
    <scope>NUCLEOTIDE SEQUENCE [LARGE SCALE GENOMIC DNA]</scope>
    <source>
        <strain evidence="2 3">IWT30</strain>
    </source>
</reference>
<proteinExistence type="predicted"/>
<organism evidence="2 3">
    <name type="scientific">Secundilactobacillus mixtipabuli</name>
    <dbReference type="NCBI Taxonomy" id="1435342"/>
    <lineage>
        <taxon>Bacteria</taxon>
        <taxon>Bacillati</taxon>
        <taxon>Bacillota</taxon>
        <taxon>Bacilli</taxon>
        <taxon>Lactobacillales</taxon>
        <taxon>Lactobacillaceae</taxon>
        <taxon>Secundilactobacillus</taxon>
    </lineage>
</organism>
<keyword evidence="1" id="KW-0472">Membrane</keyword>
<comment type="caution">
    <text evidence="2">The sequence shown here is derived from an EMBL/GenBank/DDBJ whole genome shotgun (WGS) entry which is preliminary data.</text>
</comment>
<name>A0A1Z5IA74_9LACO</name>
<dbReference type="AlphaFoldDB" id="A0A1Z5IA74"/>
<keyword evidence="1" id="KW-0812">Transmembrane</keyword>
<evidence type="ECO:0000256" key="1">
    <source>
        <dbReference type="SAM" id="Phobius"/>
    </source>
</evidence>
<feature type="transmembrane region" description="Helical" evidence="1">
    <location>
        <begin position="12"/>
        <end position="33"/>
    </location>
</feature>
<gene>
    <name evidence="2" type="ORF">IWT30_00675</name>
</gene>
<dbReference type="Proteomes" id="UP000198374">
    <property type="component" value="Unassembled WGS sequence"/>
</dbReference>
<keyword evidence="3" id="KW-1185">Reference proteome</keyword>
<keyword evidence="1" id="KW-1133">Transmembrane helix</keyword>
<evidence type="ECO:0000313" key="2">
    <source>
        <dbReference type="EMBL" id="GAW98716.1"/>
    </source>
</evidence>
<dbReference type="EMBL" id="BCMF01000003">
    <property type="protein sequence ID" value="GAW98716.1"/>
    <property type="molecule type" value="Genomic_DNA"/>
</dbReference>
<protein>
    <submittedName>
        <fullName evidence="2">Uncharacterized protein</fullName>
    </submittedName>
</protein>
<accession>A0A1Z5IA74</accession>